<sequence>MHHHLLTLSCSTSLVLRPVTGCVNSVGGVPRFDKDVTAACCLNVLTRHQDQINDSVRCAWYKEPLNCVMYIRAEIYLLTLRCLWYKTIDCCQLTRI</sequence>
<reference evidence="3" key="3">
    <citation type="submission" date="2018-08" db="UniProtKB">
        <authorList>
            <consortium name="EnsemblPlants"/>
        </authorList>
    </citation>
    <scope>IDENTIFICATION</scope>
    <source>
        <strain evidence="3">cv. Bd21</strain>
    </source>
</reference>
<dbReference type="AlphaFoldDB" id="A0A2K2CL89"/>
<proteinExistence type="predicted"/>
<gene>
    <name evidence="2" type="ORF">BRADI_4g08405v3</name>
</gene>
<dbReference type="Gramene" id="PNT62797">
    <property type="protein sequence ID" value="PNT62797"/>
    <property type="gene ID" value="BRADI_4g08405v3"/>
</dbReference>
<dbReference type="EnsemblPlants" id="PNT62797">
    <property type="protein sequence ID" value="PNT62797"/>
    <property type="gene ID" value="BRADI_4g08405v3"/>
</dbReference>
<evidence type="ECO:0008006" key="5">
    <source>
        <dbReference type="Google" id="ProtNLM"/>
    </source>
</evidence>
<dbReference type="InParanoid" id="A0A2K2CL89"/>
<protein>
    <recommendedName>
        <fullName evidence="5">Prolamin-like domain-containing protein</fullName>
    </recommendedName>
</protein>
<feature type="chain" id="PRO_5036043239" description="Prolamin-like domain-containing protein" evidence="1">
    <location>
        <begin position="22"/>
        <end position="96"/>
    </location>
</feature>
<organism evidence="2">
    <name type="scientific">Brachypodium distachyon</name>
    <name type="common">Purple false brome</name>
    <name type="synonym">Trachynia distachya</name>
    <dbReference type="NCBI Taxonomy" id="15368"/>
    <lineage>
        <taxon>Eukaryota</taxon>
        <taxon>Viridiplantae</taxon>
        <taxon>Streptophyta</taxon>
        <taxon>Embryophyta</taxon>
        <taxon>Tracheophyta</taxon>
        <taxon>Spermatophyta</taxon>
        <taxon>Magnoliopsida</taxon>
        <taxon>Liliopsida</taxon>
        <taxon>Poales</taxon>
        <taxon>Poaceae</taxon>
        <taxon>BOP clade</taxon>
        <taxon>Pooideae</taxon>
        <taxon>Stipodae</taxon>
        <taxon>Brachypodieae</taxon>
        <taxon>Brachypodium</taxon>
    </lineage>
</organism>
<reference evidence="2" key="2">
    <citation type="submission" date="2017-06" db="EMBL/GenBank/DDBJ databases">
        <title>WGS assembly of Brachypodium distachyon.</title>
        <authorList>
            <consortium name="The International Brachypodium Initiative"/>
            <person name="Lucas S."/>
            <person name="Harmon-Smith M."/>
            <person name="Lail K."/>
            <person name="Tice H."/>
            <person name="Grimwood J."/>
            <person name="Bruce D."/>
            <person name="Barry K."/>
            <person name="Shu S."/>
            <person name="Lindquist E."/>
            <person name="Wang M."/>
            <person name="Pitluck S."/>
            <person name="Vogel J.P."/>
            <person name="Garvin D.F."/>
            <person name="Mockler T.C."/>
            <person name="Schmutz J."/>
            <person name="Rokhsar D."/>
            <person name="Bevan M.W."/>
        </authorList>
    </citation>
    <scope>NUCLEOTIDE SEQUENCE</scope>
    <source>
        <strain evidence="2">Bd21</strain>
    </source>
</reference>
<dbReference type="EMBL" id="CM000883">
    <property type="protein sequence ID" value="PNT62797.1"/>
    <property type="molecule type" value="Genomic_DNA"/>
</dbReference>
<reference evidence="2 3" key="1">
    <citation type="journal article" date="2010" name="Nature">
        <title>Genome sequencing and analysis of the model grass Brachypodium distachyon.</title>
        <authorList>
            <consortium name="International Brachypodium Initiative"/>
        </authorList>
    </citation>
    <scope>NUCLEOTIDE SEQUENCE [LARGE SCALE GENOMIC DNA]</scope>
    <source>
        <strain evidence="2 3">Bd21</strain>
    </source>
</reference>
<accession>A0A2K2CL89</accession>
<keyword evidence="1" id="KW-0732">Signal</keyword>
<evidence type="ECO:0000313" key="3">
    <source>
        <dbReference type="EnsemblPlants" id="PNT62797"/>
    </source>
</evidence>
<evidence type="ECO:0000256" key="1">
    <source>
        <dbReference type="SAM" id="SignalP"/>
    </source>
</evidence>
<feature type="signal peptide" evidence="1">
    <location>
        <begin position="1"/>
        <end position="21"/>
    </location>
</feature>
<evidence type="ECO:0000313" key="2">
    <source>
        <dbReference type="EMBL" id="PNT62797.1"/>
    </source>
</evidence>
<evidence type="ECO:0000313" key="4">
    <source>
        <dbReference type="Proteomes" id="UP000008810"/>
    </source>
</evidence>
<name>A0A2K2CL89_BRADI</name>
<dbReference type="Proteomes" id="UP000008810">
    <property type="component" value="Chromosome 4"/>
</dbReference>
<keyword evidence="4" id="KW-1185">Reference proteome</keyword>